<sequence>MDWQSREDMSFFFSSLDFSGVDYFISFYLFPPLPRLFEMRQEATPTLILS</sequence>
<reference evidence="1 2" key="1">
    <citation type="journal article" date="2012" name="PLoS ONE">
        <title>Genome sequence and transcriptome analysis of the radioresistant bacterium Deinococcus gobiensis: insights into the extreme environmental adaptations.</title>
        <authorList>
            <person name="Yuan M."/>
            <person name="Chen M."/>
            <person name="Zhang W."/>
            <person name="Lu W."/>
            <person name="Wang J."/>
            <person name="Yang M."/>
            <person name="Zhao P."/>
            <person name="Tang R."/>
            <person name="Li X."/>
            <person name="Hao Y."/>
            <person name="Zhou Z."/>
            <person name="Zhan Y."/>
            <person name="Yu H."/>
            <person name="Teng C."/>
            <person name="Yan Y."/>
            <person name="Ping S."/>
            <person name="Wang Y."/>
            <person name="Lin M."/>
        </authorList>
    </citation>
    <scope>NUCLEOTIDE SEQUENCE [LARGE SCALE GENOMIC DNA]</scope>
    <source>
        <strain evidence="1 2">I-0</strain>
    </source>
</reference>
<dbReference type="Proteomes" id="UP000007575">
    <property type="component" value="Chromosome"/>
</dbReference>
<dbReference type="KEGG" id="dgo:DGo_CA2153"/>
<name>H8GYN3_DEIGI</name>
<keyword evidence="2" id="KW-1185">Reference proteome</keyword>
<proteinExistence type="predicted"/>
<organism evidence="1 2">
    <name type="scientific">Deinococcus gobiensis (strain DSM 21396 / JCM 16679 / CGMCC 1.7299 / I-0)</name>
    <dbReference type="NCBI Taxonomy" id="745776"/>
    <lineage>
        <taxon>Bacteria</taxon>
        <taxon>Thermotogati</taxon>
        <taxon>Deinococcota</taxon>
        <taxon>Deinococci</taxon>
        <taxon>Deinococcales</taxon>
        <taxon>Deinococcaceae</taxon>
        <taxon>Deinococcus</taxon>
    </lineage>
</organism>
<dbReference type="HOGENOM" id="CLU_3117047_0_0_0"/>
<evidence type="ECO:0000313" key="1">
    <source>
        <dbReference type="EMBL" id="AFD26080.1"/>
    </source>
</evidence>
<protein>
    <submittedName>
        <fullName evidence="1">Uncharacterized protein</fullName>
    </submittedName>
</protein>
<evidence type="ECO:0000313" key="2">
    <source>
        <dbReference type="Proteomes" id="UP000007575"/>
    </source>
</evidence>
<dbReference type="AlphaFoldDB" id="H8GYN3"/>
<dbReference type="PATRIC" id="fig|745776.4.peg.2210"/>
<dbReference type="EMBL" id="CP002191">
    <property type="protein sequence ID" value="AFD26080.1"/>
    <property type="molecule type" value="Genomic_DNA"/>
</dbReference>
<accession>H8GYN3</accession>
<gene>
    <name evidence="1" type="ordered locus">DGo_CA2153</name>
</gene>